<feature type="signal peptide" evidence="1">
    <location>
        <begin position="1"/>
        <end position="29"/>
    </location>
</feature>
<feature type="chain" id="PRO_5045954965" evidence="1">
    <location>
        <begin position="30"/>
        <end position="200"/>
    </location>
</feature>
<reference evidence="2 3" key="1">
    <citation type="journal article" date="2020" name="ISME J.">
        <title>Comparative genomics reveals insights into cyanobacterial evolution and habitat adaptation.</title>
        <authorList>
            <person name="Chen M.Y."/>
            <person name="Teng W.K."/>
            <person name="Zhao L."/>
            <person name="Hu C.X."/>
            <person name="Zhou Y.K."/>
            <person name="Han B.P."/>
            <person name="Song L.R."/>
            <person name="Shu W.S."/>
        </authorList>
    </citation>
    <scope>NUCLEOTIDE SEQUENCE [LARGE SCALE GENOMIC DNA]</scope>
    <source>
        <strain evidence="2 3">FACHB-1050</strain>
    </source>
</reference>
<organism evidence="2 3">
    <name type="scientific">Phormidium tenue FACHB-1050</name>
    <dbReference type="NCBI Taxonomy" id="2692857"/>
    <lineage>
        <taxon>Bacteria</taxon>
        <taxon>Bacillati</taxon>
        <taxon>Cyanobacteriota</taxon>
        <taxon>Cyanophyceae</taxon>
        <taxon>Oscillatoriophycideae</taxon>
        <taxon>Oscillatoriales</taxon>
        <taxon>Oscillatoriaceae</taxon>
        <taxon>Phormidium</taxon>
    </lineage>
</organism>
<comment type="caution">
    <text evidence="2">The sequence shown here is derived from an EMBL/GenBank/DDBJ whole genome shotgun (WGS) entry which is preliminary data.</text>
</comment>
<evidence type="ECO:0000313" key="2">
    <source>
        <dbReference type="EMBL" id="MBD2315580.1"/>
    </source>
</evidence>
<proteinExistence type="predicted"/>
<keyword evidence="3" id="KW-1185">Reference proteome</keyword>
<sequence>MRLNSCKLFLLSMIGSSLSSVFLAHPAIAQVAEVPNPKSNGDFSTAFQRGNRGFYTINKWLVVQSAGSGAEDYALNCRYTPNGQIRSQILRGAIMTAVFKEPINLGRAEPPDAATDAIVLDSEGSPWLRVQGSQNELAYPVKPASFEQLGECYVKANLKFIAPINPDSVIAYNKESLTYCKNQSLYCQPKLLKWLSLGRT</sequence>
<evidence type="ECO:0000256" key="1">
    <source>
        <dbReference type="SAM" id="SignalP"/>
    </source>
</evidence>
<evidence type="ECO:0000313" key="3">
    <source>
        <dbReference type="Proteomes" id="UP000618445"/>
    </source>
</evidence>
<keyword evidence="1" id="KW-0732">Signal</keyword>
<name>A0ABR8C599_9CYAN</name>
<protein>
    <submittedName>
        <fullName evidence="2">Uncharacterized protein</fullName>
    </submittedName>
</protein>
<gene>
    <name evidence="2" type="ORF">H6G05_01795</name>
</gene>
<dbReference type="Proteomes" id="UP000618445">
    <property type="component" value="Unassembled WGS sequence"/>
</dbReference>
<dbReference type="EMBL" id="JACJQY010000002">
    <property type="protein sequence ID" value="MBD2315580.1"/>
    <property type="molecule type" value="Genomic_DNA"/>
</dbReference>
<dbReference type="RefSeq" id="WP_190575795.1">
    <property type="nucleotide sequence ID" value="NZ_CAWPQU010000012.1"/>
</dbReference>
<accession>A0ABR8C599</accession>